<organism evidence="13 14">
    <name type="scientific">Reticulibacter mediterranei</name>
    <dbReference type="NCBI Taxonomy" id="2778369"/>
    <lineage>
        <taxon>Bacteria</taxon>
        <taxon>Bacillati</taxon>
        <taxon>Chloroflexota</taxon>
        <taxon>Ktedonobacteria</taxon>
        <taxon>Ktedonobacterales</taxon>
        <taxon>Reticulibacteraceae</taxon>
        <taxon>Reticulibacter</taxon>
    </lineage>
</organism>
<evidence type="ECO:0000256" key="5">
    <source>
        <dbReference type="ARBA" id="ARBA00022723"/>
    </source>
</evidence>
<dbReference type="Gene3D" id="3.90.190.20">
    <property type="entry name" value="Mur ligase, C-terminal domain"/>
    <property type="match status" value="1"/>
</dbReference>
<feature type="domain" description="Mur ligase central" evidence="12">
    <location>
        <begin position="53"/>
        <end position="298"/>
    </location>
</feature>
<dbReference type="InterPro" id="IPR036615">
    <property type="entry name" value="Mur_ligase_C_dom_sf"/>
</dbReference>
<dbReference type="NCBIfam" id="TIGR01499">
    <property type="entry name" value="folC"/>
    <property type="match status" value="1"/>
</dbReference>
<dbReference type="Pfam" id="PF02875">
    <property type="entry name" value="Mur_ligase_C"/>
    <property type="match status" value="1"/>
</dbReference>
<evidence type="ECO:0000256" key="1">
    <source>
        <dbReference type="ARBA" id="ARBA00001946"/>
    </source>
</evidence>
<evidence type="ECO:0000256" key="6">
    <source>
        <dbReference type="ARBA" id="ARBA00022741"/>
    </source>
</evidence>
<dbReference type="PANTHER" id="PTHR11136">
    <property type="entry name" value="FOLYLPOLYGLUTAMATE SYNTHASE-RELATED"/>
    <property type="match status" value="1"/>
</dbReference>
<dbReference type="GO" id="GO:0005737">
    <property type="term" value="C:cytoplasm"/>
    <property type="evidence" value="ECO:0007669"/>
    <property type="project" value="TreeGrafter"/>
</dbReference>
<dbReference type="EC" id="6.3.2.17" evidence="3"/>
<dbReference type="InterPro" id="IPR004101">
    <property type="entry name" value="Mur_ligase_C"/>
</dbReference>
<evidence type="ECO:0000256" key="9">
    <source>
        <dbReference type="ARBA" id="ARBA00030592"/>
    </source>
</evidence>
<evidence type="ECO:0000256" key="7">
    <source>
        <dbReference type="ARBA" id="ARBA00022840"/>
    </source>
</evidence>
<comment type="similarity">
    <text evidence="2">Belongs to the folylpolyglutamate synthase family.</text>
</comment>
<protein>
    <recommendedName>
        <fullName evidence="3">tetrahydrofolate synthase</fullName>
        <ecNumber evidence="3">6.3.2.17</ecNumber>
    </recommendedName>
    <alternativeName>
        <fullName evidence="9">Tetrahydrofolylpolyglutamate synthase</fullName>
    </alternativeName>
</protein>
<comment type="caution">
    <text evidence="13">The sequence shown here is derived from an EMBL/GenBank/DDBJ whole genome shotgun (WGS) entry which is preliminary data.</text>
</comment>
<evidence type="ECO:0000256" key="2">
    <source>
        <dbReference type="ARBA" id="ARBA00008276"/>
    </source>
</evidence>
<dbReference type="Proteomes" id="UP000597444">
    <property type="component" value="Unassembled WGS sequence"/>
</dbReference>
<dbReference type="AlphaFoldDB" id="A0A8J3N1S7"/>
<dbReference type="PANTHER" id="PTHR11136:SF0">
    <property type="entry name" value="DIHYDROFOLATE SYNTHETASE-RELATED"/>
    <property type="match status" value="1"/>
</dbReference>
<keyword evidence="7" id="KW-0067">ATP-binding</keyword>
<dbReference type="EMBL" id="BNJK01000001">
    <property type="protein sequence ID" value="GHO91592.1"/>
    <property type="molecule type" value="Genomic_DNA"/>
</dbReference>
<dbReference type="SUPFAM" id="SSF53623">
    <property type="entry name" value="MurD-like peptide ligases, catalytic domain"/>
    <property type="match status" value="1"/>
</dbReference>
<proteinExistence type="inferred from homology"/>
<keyword evidence="8" id="KW-0460">Magnesium</keyword>
<evidence type="ECO:0000256" key="8">
    <source>
        <dbReference type="ARBA" id="ARBA00022842"/>
    </source>
</evidence>
<comment type="catalytic activity">
    <reaction evidence="10">
        <text>(6S)-5,6,7,8-tetrahydrofolyl-(gamma-L-Glu)(n) + L-glutamate + ATP = (6S)-5,6,7,8-tetrahydrofolyl-(gamma-L-Glu)(n+1) + ADP + phosphate + H(+)</text>
        <dbReference type="Rhea" id="RHEA:10580"/>
        <dbReference type="Rhea" id="RHEA-COMP:14738"/>
        <dbReference type="Rhea" id="RHEA-COMP:14740"/>
        <dbReference type="ChEBI" id="CHEBI:15378"/>
        <dbReference type="ChEBI" id="CHEBI:29985"/>
        <dbReference type="ChEBI" id="CHEBI:30616"/>
        <dbReference type="ChEBI" id="CHEBI:43474"/>
        <dbReference type="ChEBI" id="CHEBI:141005"/>
        <dbReference type="ChEBI" id="CHEBI:456216"/>
        <dbReference type="EC" id="6.3.2.17"/>
    </reaction>
</comment>
<accession>A0A8J3N1S7</accession>
<evidence type="ECO:0000256" key="3">
    <source>
        <dbReference type="ARBA" id="ARBA00013025"/>
    </source>
</evidence>
<dbReference type="PIRSF" id="PIRSF001563">
    <property type="entry name" value="Folylpolyglu_synth"/>
    <property type="match status" value="1"/>
</dbReference>
<reference evidence="13" key="1">
    <citation type="submission" date="2020-10" db="EMBL/GenBank/DDBJ databases">
        <title>Taxonomic study of unclassified bacteria belonging to the class Ktedonobacteria.</title>
        <authorList>
            <person name="Yabe S."/>
            <person name="Wang C.M."/>
            <person name="Zheng Y."/>
            <person name="Sakai Y."/>
            <person name="Cavaletti L."/>
            <person name="Monciardini P."/>
            <person name="Donadio S."/>
        </authorList>
    </citation>
    <scope>NUCLEOTIDE SEQUENCE</scope>
    <source>
        <strain evidence="13">ID150040</strain>
    </source>
</reference>
<evidence type="ECO:0000259" key="12">
    <source>
        <dbReference type="Pfam" id="PF08245"/>
    </source>
</evidence>
<dbReference type="InterPro" id="IPR001645">
    <property type="entry name" value="Folylpolyglutamate_synth"/>
</dbReference>
<keyword evidence="5" id="KW-0479">Metal-binding</keyword>
<dbReference type="GO" id="GO:0046872">
    <property type="term" value="F:metal ion binding"/>
    <property type="evidence" value="ECO:0007669"/>
    <property type="project" value="UniProtKB-KW"/>
</dbReference>
<dbReference type="InterPro" id="IPR013221">
    <property type="entry name" value="Mur_ligase_cen"/>
</dbReference>
<evidence type="ECO:0000256" key="4">
    <source>
        <dbReference type="ARBA" id="ARBA00022598"/>
    </source>
</evidence>
<evidence type="ECO:0000256" key="10">
    <source>
        <dbReference type="ARBA" id="ARBA00047493"/>
    </source>
</evidence>
<dbReference type="GO" id="GO:0004326">
    <property type="term" value="F:tetrahydrofolylpolyglutamate synthase activity"/>
    <property type="evidence" value="ECO:0007669"/>
    <property type="project" value="UniProtKB-EC"/>
</dbReference>
<dbReference type="GO" id="GO:0008841">
    <property type="term" value="F:dihydrofolate synthase activity"/>
    <property type="evidence" value="ECO:0007669"/>
    <property type="project" value="TreeGrafter"/>
</dbReference>
<evidence type="ECO:0000313" key="13">
    <source>
        <dbReference type="EMBL" id="GHO91592.1"/>
    </source>
</evidence>
<comment type="cofactor">
    <cofactor evidence="1">
        <name>Mg(2+)</name>
        <dbReference type="ChEBI" id="CHEBI:18420"/>
    </cofactor>
</comment>
<feature type="domain" description="Mur ligase C-terminal" evidence="11">
    <location>
        <begin position="326"/>
        <end position="445"/>
    </location>
</feature>
<sequence>MMNYQEALAYIYSFIDYERSGKYTRDRNENLEREKALLDQLGNPQQKYSNTLIAGTKGKGSTAALIERVLREAGISTGLYTQPDLHTFRERAQVNGRMISEEEVAELVPDLRAAVEQIQSWHKFEPFITYEVGTALALLYFARQQVQHAVVEVGLGGRLDATNVTHPLVSVIASISYDHMSILGNTLDKIATEKAGIIKQNGPVVTSARPPEALLAIARVAQQRAARMVRVGPSDDDPAQAEVDAGKLPPLSYRYRLEERHGQQQRFTVWTPERVYNGLEIPLAGEHQIENATLALATLDMLRERGISWDEQALRRGLALVHWPARIEVVGQNPTIVVDGAHNADSMQKLVQALRSSFDMHRLIVVLGTNKDKDQGGIARELAEADAVVLTKIHNPRTTAIETLESAFVEHAPDVIRYMASDLEEAMALALDLADNNDLICVTGSVYLAGEALRWAAAHGSATAAAEIGGVDH</sequence>
<dbReference type="FunFam" id="3.40.1190.10:FF:000011">
    <property type="entry name" value="Folylpolyglutamate synthase/dihydrofolate synthase"/>
    <property type="match status" value="1"/>
</dbReference>
<evidence type="ECO:0000259" key="11">
    <source>
        <dbReference type="Pfam" id="PF02875"/>
    </source>
</evidence>
<keyword evidence="4" id="KW-0436">Ligase</keyword>
<dbReference type="Gene3D" id="3.40.1190.10">
    <property type="entry name" value="Mur-like, catalytic domain"/>
    <property type="match status" value="1"/>
</dbReference>
<name>A0A8J3N1S7_9CHLR</name>
<dbReference type="GO" id="GO:0005524">
    <property type="term" value="F:ATP binding"/>
    <property type="evidence" value="ECO:0007669"/>
    <property type="project" value="UniProtKB-KW"/>
</dbReference>
<evidence type="ECO:0000313" key="14">
    <source>
        <dbReference type="Proteomes" id="UP000597444"/>
    </source>
</evidence>
<gene>
    <name evidence="13" type="ORF">KSF_016400</name>
</gene>
<keyword evidence="14" id="KW-1185">Reference proteome</keyword>
<keyword evidence="6" id="KW-0547">Nucleotide-binding</keyword>
<dbReference type="Pfam" id="PF08245">
    <property type="entry name" value="Mur_ligase_M"/>
    <property type="match status" value="1"/>
</dbReference>
<dbReference type="InterPro" id="IPR036565">
    <property type="entry name" value="Mur-like_cat_sf"/>
</dbReference>
<dbReference type="SUPFAM" id="SSF53244">
    <property type="entry name" value="MurD-like peptide ligases, peptide-binding domain"/>
    <property type="match status" value="1"/>
</dbReference>